<comment type="subcellular location">
    <subcellularLocation>
        <location evidence="1">Membrane</location>
        <topology evidence="1">Multi-pass membrane protein</topology>
    </subcellularLocation>
</comment>
<comment type="catalytic activity">
    <reaction evidence="11">
        <text>[Wnt protein]-L-serine + (9Z)-hexadecenoyl-CoA = [Wnt protein]-O-(9Z)-hexadecenoyl-L-serine + CoA</text>
        <dbReference type="Rhea" id="RHEA:45336"/>
        <dbReference type="Rhea" id="RHEA-COMP:11170"/>
        <dbReference type="Rhea" id="RHEA-COMP:11171"/>
        <dbReference type="ChEBI" id="CHEBI:29999"/>
        <dbReference type="ChEBI" id="CHEBI:57287"/>
        <dbReference type="ChEBI" id="CHEBI:61540"/>
        <dbReference type="ChEBI" id="CHEBI:85189"/>
        <dbReference type="EC" id="2.3.1.250"/>
    </reaction>
</comment>
<proteinExistence type="inferred from homology"/>
<organism evidence="14">
    <name type="scientific">Culicoides sonorensis</name>
    <name type="common">Biting midge</name>
    <dbReference type="NCBI Taxonomy" id="179676"/>
    <lineage>
        <taxon>Eukaryota</taxon>
        <taxon>Metazoa</taxon>
        <taxon>Ecdysozoa</taxon>
        <taxon>Arthropoda</taxon>
        <taxon>Hexapoda</taxon>
        <taxon>Insecta</taxon>
        <taxon>Pterygota</taxon>
        <taxon>Neoptera</taxon>
        <taxon>Endopterygota</taxon>
        <taxon>Diptera</taxon>
        <taxon>Nematocera</taxon>
        <taxon>Chironomoidea</taxon>
        <taxon>Ceratopogonidae</taxon>
        <taxon>Ceratopogoninae</taxon>
        <taxon>Culicoides</taxon>
        <taxon>Monoculicoides</taxon>
    </lineage>
</organism>
<evidence type="ECO:0000256" key="9">
    <source>
        <dbReference type="ARBA" id="ARBA00038867"/>
    </source>
</evidence>
<dbReference type="GO" id="GO:0017147">
    <property type="term" value="F:Wnt-protein binding"/>
    <property type="evidence" value="ECO:0007669"/>
    <property type="project" value="TreeGrafter"/>
</dbReference>
<dbReference type="GO" id="GO:0061355">
    <property type="term" value="P:Wnt protein secretion"/>
    <property type="evidence" value="ECO:0007669"/>
    <property type="project" value="TreeGrafter"/>
</dbReference>
<evidence type="ECO:0000313" key="14">
    <source>
        <dbReference type="EMBL" id="SSX26693.1"/>
    </source>
</evidence>
<evidence type="ECO:0000256" key="11">
    <source>
        <dbReference type="ARBA" id="ARBA00047978"/>
    </source>
</evidence>
<comment type="similarity">
    <text evidence="8">Belongs to the membrane-bound acyltransferase family. Porcupine subfamily.</text>
</comment>
<dbReference type="OMA" id="WRQRSDW"/>
<accession>A0A336MD20</accession>
<dbReference type="EMBL" id="UFQT01000708">
    <property type="protein sequence ID" value="SSX26693.1"/>
    <property type="molecule type" value="Genomic_DNA"/>
</dbReference>
<dbReference type="Pfam" id="PF03062">
    <property type="entry name" value="MBOAT"/>
    <property type="match status" value="1"/>
</dbReference>
<feature type="transmembrane region" description="Helical" evidence="12">
    <location>
        <begin position="401"/>
        <end position="421"/>
    </location>
</feature>
<keyword evidence="6 12" id="KW-0472">Membrane</keyword>
<dbReference type="InterPro" id="IPR049941">
    <property type="entry name" value="LPLAT_7/PORCN-like"/>
</dbReference>
<dbReference type="InterPro" id="IPR004299">
    <property type="entry name" value="MBOAT_fam"/>
</dbReference>
<dbReference type="GO" id="GO:1990698">
    <property type="term" value="F:palmitoleoyltransferase activity"/>
    <property type="evidence" value="ECO:0007669"/>
    <property type="project" value="UniProtKB-EC"/>
</dbReference>
<keyword evidence="2" id="KW-0808">Transferase</keyword>
<evidence type="ECO:0000256" key="3">
    <source>
        <dbReference type="ARBA" id="ARBA00022687"/>
    </source>
</evidence>
<keyword evidence="5 12" id="KW-1133">Transmembrane helix</keyword>
<evidence type="ECO:0000256" key="1">
    <source>
        <dbReference type="ARBA" id="ARBA00004141"/>
    </source>
</evidence>
<dbReference type="PANTHER" id="PTHR13906:SF12">
    <property type="entry name" value="PROTEIN-SERINE O-PALMITOLEOYLTRANSFERASE PORCUPINE"/>
    <property type="match status" value="1"/>
</dbReference>
<evidence type="ECO:0000256" key="4">
    <source>
        <dbReference type="ARBA" id="ARBA00022692"/>
    </source>
</evidence>
<dbReference type="PANTHER" id="PTHR13906">
    <property type="entry name" value="PORCUPINE"/>
    <property type="match status" value="1"/>
</dbReference>
<evidence type="ECO:0000256" key="12">
    <source>
        <dbReference type="SAM" id="Phobius"/>
    </source>
</evidence>
<dbReference type="GO" id="GO:0016055">
    <property type="term" value="P:Wnt signaling pathway"/>
    <property type="evidence" value="ECO:0007669"/>
    <property type="project" value="UniProtKB-KW"/>
</dbReference>
<evidence type="ECO:0000256" key="5">
    <source>
        <dbReference type="ARBA" id="ARBA00022989"/>
    </source>
</evidence>
<protein>
    <recommendedName>
        <fullName evidence="10">Protein-serine O-palmitoleoyltransferase porcupine</fullName>
        <ecNumber evidence="9">2.3.1.250</ecNumber>
    </recommendedName>
</protein>
<feature type="transmembrane region" description="Helical" evidence="12">
    <location>
        <begin position="141"/>
        <end position="162"/>
    </location>
</feature>
<evidence type="ECO:0000256" key="2">
    <source>
        <dbReference type="ARBA" id="ARBA00022679"/>
    </source>
</evidence>
<dbReference type="EC" id="2.3.1.250" evidence="9"/>
<dbReference type="GO" id="GO:0005783">
    <property type="term" value="C:endoplasmic reticulum"/>
    <property type="evidence" value="ECO:0007669"/>
    <property type="project" value="TreeGrafter"/>
</dbReference>
<reference evidence="13" key="1">
    <citation type="submission" date="2018-04" db="EMBL/GenBank/DDBJ databases">
        <authorList>
            <person name="Go L.Y."/>
            <person name="Mitchell J.A."/>
        </authorList>
    </citation>
    <scope>NUCLEOTIDE SEQUENCE</scope>
    <source>
        <tissue evidence="13">Whole organism</tissue>
    </source>
</reference>
<reference evidence="14" key="2">
    <citation type="submission" date="2018-07" db="EMBL/GenBank/DDBJ databases">
        <authorList>
            <person name="Quirk P.G."/>
            <person name="Krulwich T.A."/>
        </authorList>
    </citation>
    <scope>NUCLEOTIDE SEQUENCE</scope>
</reference>
<keyword evidence="3" id="KW-0879">Wnt signaling pathway</keyword>
<feature type="transmembrane region" description="Helical" evidence="12">
    <location>
        <begin position="441"/>
        <end position="461"/>
    </location>
</feature>
<feature type="transmembrane region" description="Helical" evidence="12">
    <location>
        <begin position="212"/>
        <end position="237"/>
    </location>
</feature>
<feature type="transmembrane region" description="Helical" evidence="12">
    <location>
        <begin position="348"/>
        <end position="365"/>
    </location>
</feature>
<dbReference type="GO" id="GO:0016020">
    <property type="term" value="C:membrane"/>
    <property type="evidence" value="ECO:0007669"/>
    <property type="project" value="UniProtKB-SubCell"/>
</dbReference>
<keyword evidence="4 12" id="KW-0812">Transmembrane</keyword>
<dbReference type="VEuPathDB" id="VectorBase:CSON013760"/>
<sequence length="462" mass="54353">MDADYYDEYFDDYYNENDLDMEIFEPRFENMWSDCVWPSLIQITIYTLKFISVNFAFRILTQTFGVKFRIWNHFVSILCGMILIWMSIEGGYVYIYGFIIISYLLIWILSKIRQRKVGYVISCFILSVLLLCGYLEPDKRLWHQIRGTLMIIVMKIISLGFDLDATKTKELPSLFQYLGYLFCPASVILGPWHSYNEYTYIFESPKWNLNYFISIILNSLLSITFLLMSNCFIYGIIPDNLWKWLIAYRDAFAFRNSHYFISFLSQATMVTAGFGSSDNLSRYTRAVGYEVTIPHKIEMPRSLLQVVVRWNIPMHNWLKQYVFRVIKPHGTFLAVLSTYLISSILHGLNLQLSALLLSLGFYTYVEYKLRQKLSTIYNTCTLPNPCKPGCSHESKKIFTRFLNILFSLLTIFHLAYLGVMFEAAFHIQEQGFSLSHTLDKWRSLDFASHWIVLISYLFYLVI</sequence>
<keyword evidence="7" id="KW-0012">Acyltransferase</keyword>
<evidence type="ECO:0000256" key="7">
    <source>
        <dbReference type="ARBA" id="ARBA00023315"/>
    </source>
</evidence>
<name>A0A336MD20_CULSO</name>
<gene>
    <name evidence="14" type="primary">CSON013760</name>
</gene>
<feature type="transmembrane region" description="Helical" evidence="12">
    <location>
        <begin position="117"/>
        <end position="135"/>
    </location>
</feature>
<evidence type="ECO:0000256" key="8">
    <source>
        <dbReference type="ARBA" id="ARBA00038269"/>
    </source>
</evidence>
<evidence type="ECO:0000256" key="6">
    <source>
        <dbReference type="ARBA" id="ARBA00023136"/>
    </source>
</evidence>
<evidence type="ECO:0000256" key="10">
    <source>
        <dbReference type="ARBA" id="ARBA00040371"/>
    </source>
</evidence>
<feature type="transmembrane region" description="Helical" evidence="12">
    <location>
        <begin position="69"/>
        <end position="88"/>
    </location>
</feature>
<feature type="transmembrane region" description="Helical" evidence="12">
    <location>
        <begin position="174"/>
        <end position="192"/>
    </location>
</feature>
<dbReference type="GO" id="GO:0030258">
    <property type="term" value="P:lipid modification"/>
    <property type="evidence" value="ECO:0007669"/>
    <property type="project" value="TreeGrafter"/>
</dbReference>
<feature type="transmembrane region" description="Helical" evidence="12">
    <location>
        <begin position="36"/>
        <end position="57"/>
    </location>
</feature>
<feature type="transmembrane region" description="Helical" evidence="12">
    <location>
        <begin position="94"/>
        <end position="110"/>
    </location>
</feature>
<evidence type="ECO:0000313" key="13">
    <source>
        <dbReference type="EMBL" id="SSX06339.1"/>
    </source>
</evidence>
<dbReference type="EMBL" id="UFQS01000708">
    <property type="protein sequence ID" value="SSX06339.1"/>
    <property type="molecule type" value="Genomic_DNA"/>
</dbReference>
<dbReference type="AlphaFoldDB" id="A0A336MD20"/>